<keyword evidence="3" id="KW-1185">Reference proteome</keyword>
<protein>
    <submittedName>
        <fullName evidence="2">Uncharacterized protein</fullName>
    </submittedName>
</protein>
<organism evidence="2 3">
    <name type="scientific">Vibrio tapetis subsp. tapetis</name>
    <dbReference type="NCBI Taxonomy" id="1671868"/>
    <lineage>
        <taxon>Bacteria</taxon>
        <taxon>Pseudomonadati</taxon>
        <taxon>Pseudomonadota</taxon>
        <taxon>Gammaproteobacteria</taxon>
        <taxon>Vibrionales</taxon>
        <taxon>Vibrionaceae</taxon>
        <taxon>Vibrio</taxon>
    </lineage>
</organism>
<evidence type="ECO:0000313" key="3">
    <source>
        <dbReference type="Proteomes" id="UP000235828"/>
    </source>
</evidence>
<keyword evidence="1" id="KW-1133">Transmembrane helix</keyword>
<dbReference type="EMBL" id="LT960612">
    <property type="protein sequence ID" value="SON52763.1"/>
    <property type="molecule type" value="Genomic_DNA"/>
</dbReference>
<evidence type="ECO:0000313" key="2">
    <source>
        <dbReference type="EMBL" id="SON52763.1"/>
    </source>
</evidence>
<sequence length="44" mass="4788">MVSGVTFKGMNTPYLLLVSHILVSVVLASLTIAIANFYYQPITT</sequence>
<accession>A0A2N8ZLI4</accession>
<proteinExistence type="predicted"/>
<feature type="transmembrane region" description="Helical" evidence="1">
    <location>
        <begin position="14"/>
        <end position="39"/>
    </location>
</feature>
<dbReference type="AlphaFoldDB" id="A0A2N8ZLI4"/>
<name>A0A2N8ZLI4_9VIBR</name>
<gene>
    <name evidence="2" type="ORF">VTAP4600_B1152</name>
</gene>
<dbReference type="Proteomes" id="UP000235828">
    <property type="component" value="Chromosome B"/>
</dbReference>
<keyword evidence="1" id="KW-0812">Transmembrane</keyword>
<reference evidence="2 3" key="1">
    <citation type="submission" date="2017-10" db="EMBL/GenBank/DDBJ databases">
        <authorList>
            <person name="Banno H."/>
            <person name="Chua N.-H."/>
        </authorList>
    </citation>
    <scope>NUCLEOTIDE SEQUENCE [LARGE SCALE GENOMIC DNA]</scope>
    <source>
        <strain evidence="2">Vibrio tapetis CECT4600</strain>
    </source>
</reference>
<evidence type="ECO:0000256" key="1">
    <source>
        <dbReference type="SAM" id="Phobius"/>
    </source>
</evidence>
<dbReference type="KEGG" id="vta:B1152"/>
<keyword evidence="1" id="KW-0472">Membrane</keyword>